<feature type="non-terminal residue" evidence="1">
    <location>
        <position position="1"/>
    </location>
</feature>
<organism evidence="1">
    <name type="scientific">marine sediment metagenome</name>
    <dbReference type="NCBI Taxonomy" id="412755"/>
    <lineage>
        <taxon>unclassified sequences</taxon>
        <taxon>metagenomes</taxon>
        <taxon>ecological metagenomes</taxon>
    </lineage>
</organism>
<sequence length="74" mass="8244">VGIWLLTPEYLRLGAWDLLKSWSGMSDAQAETRLALQLVNERALCVKGIRQKRTLSQKGFELANGLPFIATDPS</sequence>
<reference evidence="1" key="1">
    <citation type="journal article" date="2014" name="Front. Microbiol.">
        <title>High frequency of phylogenetically diverse reductive dehalogenase-homologous genes in deep subseafloor sedimentary metagenomes.</title>
        <authorList>
            <person name="Kawai M."/>
            <person name="Futagami T."/>
            <person name="Toyoda A."/>
            <person name="Takaki Y."/>
            <person name="Nishi S."/>
            <person name="Hori S."/>
            <person name="Arai W."/>
            <person name="Tsubouchi T."/>
            <person name="Morono Y."/>
            <person name="Uchiyama I."/>
            <person name="Ito T."/>
            <person name="Fujiyama A."/>
            <person name="Inagaki F."/>
            <person name="Takami H."/>
        </authorList>
    </citation>
    <scope>NUCLEOTIDE SEQUENCE</scope>
    <source>
        <strain evidence="1">Expedition CK06-06</strain>
    </source>
</reference>
<proteinExistence type="predicted"/>
<name>X1MG06_9ZZZZ</name>
<comment type="caution">
    <text evidence="1">The sequence shown here is derived from an EMBL/GenBank/DDBJ whole genome shotgun (WGS) entry which is preliminary data.</text>
</comment>
<evidence type="ECO:0000313" key="1">
    <source>
        <dbReference type="EMBL" id="GAI30572.1"/>
    </source>
</evidence>
<gene>
    <name evidence="1" type="ORF">S06H3_25047</name>
</gene>
<dbReference type="EMBL" id="BARV01014245">
    <property type="protein sequence ID" value="GAI30572.1"/>
    <property type="molecule type" value="Genomic_DNA"/>
</dbReference>
<feature type="non-terminal residue" evidence="1">
    <location>
        <position position="74"/>
    </location>
</feature>
<accession>X1MG06</accession>
<protein>
    <submittedName>
        <fullName evidence="1">Uncharacterized protein</fullName>
    </submittedName>
</protein>
<dbReference type="AlphaFoldDB" id="X1MG06"/>